<evidence type="ECO:0000256" key="3">
    <source>
        <dbReference type="ARBA" id="ARBA00022630"/>
    </source>
</evidence>
<dbReference type="GO" id="GO:0019646">
    <property type="term" value="P:aerobic electron transport chain"/>
    <property type="evidence" value="ECO:0007669"/>
    <property type="project" value="TreeGrafter"/>
</dbReference>
<protein>
    <submittedName>
        <fullName evidence="7">Oxidoreductase</fullName>
    </submittedName>
</protein>
<keyword evidence="8" id="KW-1185">Reference proteome</keyword>
<dbReference type="InterPro" id="IPR023753">
    <property type="entry name" value="FAD/NAD-binding_dom"/>
</dbReference>
<gene>
    <name evidence="7" type="ORF">CXY01_38040</name>
</gene>
<dbReference type="Pfam" id="PF07992">
    <property type="entry name" value="Pyr_redox_2"/>
    <property type="match status" value="1"/>
</dbReference>
<evidence type="ECO:0000256" key="1">
    <source>
        <dbReference type="ARBA" id="ARBA00001974"/>
    </source>
</evidence>
<dbReference type="EMBL" id="BJUB01000014">
    <property type="protein sequence ID" value="GEK23284.1"/>
    <property type="molecule type" value="Genomic_DNA"/>
</dbReference>
<dbReference type="GO" id="GO:0003955">
    <property type="term" value="F:NAD(P)H dehydrogenase (quinone) activity"/>
    <property type="evidence" value="ECO:0007669"/>
    <property type="project" value="TreeGrafter"/>
</dbReference>
<evidence type="ECO:0000313" key="7">
    <source>
        <dbReference type="EMBL" id="GEK23284.1"/>
    </source>
</evidence>
<feature type="domain" description="FAD/NAD(P)-binding" evidence="6">
    <location>
        <begin position="26"/>
        <end position="321"/>
    </location>
</feature>
<organism evidence="7 8">
    <name type="scientific">Cellulomonas xylanilytica</name>
    <dbReference type="NCBI Taxonomy" id="233583"/>
    <lineage>
        <taxon>Bacteria</taxon>
        <taxon>Bacillati</taxon>
        <taxon>Actinomycetota</taxon>
        <taxon>Actinomycetes</taxon>
        <taxon>Micrococcales</taxon>
        <taxon>Cellulomonadaceae</taxon>
        <taxon>Cellulomonas</taxon>
    </lineage>
</organism>
<name>A0A510V8T7_9CELL</name>
<comment type="caution">
    <text evidence="7">The sequence shown here is derived from an EMBL/GenBank/DDBJ whole genome shotgun (WGS) entry which is preliminary data.</text>
</comment>
<evidence type="ECO:0000256" key="5">
    <source>
        <dbReference type="ARBA" id="ARBA00023002"/>
    </source>
</evidence>
<dbReference type="Proteomes" id="UP000321118">
    <property type="component" value="Unassembled WGS sequence"/>
</dbReference>
<sequence length="414" mass="43541">MSGIGSTLSSGGTNPRTKELSDMVHRIVILGAGYAGTSAAGRLARRLHGDDVEITLVNAEPDFVERVRLHQVATGQIVRDRPLQDLLAGSGVTLRVARVVSVDADGRSVTLDDGADLAYDTLVYALGSARDDHGVPGVFEHAHEVASRPGALRLRDRLAALAPGGRVVVVGGGLTGIEAASEIAESFEHLDVAVAVHGAFGDWLSPSGRRHLRGTFDRLGVTVHEHSPVTRVDAASVTTADGATVPADVTVWAAGFAAHPIAAASTLDVTDRGQIVVDGTMRSVSHPDVYAVGDAAFAHTTVGTPMRMSCASGVPMSWQAADSIVARLTGGKLPHTPLSYVHQCISLGRRDALIQFVTPDDRARSFAPGGRLMARYKELICAGAAWVVVHPVPYPVRRRRTTLTPVAPLAPARH</sequence>
<keyword evidence="4" id="KW-0274">FAD</keyword>
<dbReference type="PRINTS" id="PR00368">
    <property type="entry name" value="FADPNR"/>
</dbReference>
<evidence type="ECO:0000259" key="6">
    <source>
        <dbReference type="Pfam" id="PF07992"/>
    </source>
</evidence>
<evidence type="ECO:0000256" key="2">
    <source>
        <dbReference type="ARBA" id="ARBA00005272"/>
    </source>
</evidence>
<comment type="cofactor">
    <cofactor evidence="1">
        <name>FAD</name>
        <dbReference type="ChEBI" id="CHEBI:57692"/>
    </cofactor>
</comment>
<dbReference type="SUPFAM" id="SSF51905">
    <property type="entry name" value="FAD/NAD(P)-binding domain"/>
    <property type="match status" value="1"/>
</dbReference>
<dbReference type="PRINTS" id="PR00411">
    <property type="entry name" value="PNDRDTASEI"/>
</dbReference>
<dbReference type="PANTHER" id="PTHR42913">
    <property type="entry name" value="APOPTOSIS-INDUCING FACTOR 1"/>
    <property type="match status" value="1"/>
</dbReference>
<dbReference type="AlphaFoldDB" id="A0A510V8T7"/>
<dbReference type="PANTHER" id="PTHR42913:SF3">
    <property type="entry name" value="64 KDA MITOCHONDRIAL NADH DEHYDROGENASE (EUROFUNG)"/>
    <property type="match status" value="1"/>
</dbReference>
<comment type="similarity">
    <text evidence="2">Belongs to the NADH dehydrogenase family.</text>
</comment>
<keyword evidence="3" id="KW-0285">Flavoprotein</keyword>
<evidence type="ECO:0000313" key="8">
    <source>
        <dbReference type="Proteomes" id="UP000321118"/>
    </source>
</evidence>
<dbReference type="InterPro" id="IPR051169">
    <property type="entry name" value="NADH-Q_oxidoreductase"/>
</dbReference>
<keyword evidence="5" id="KW-0560">Oxidoreductase</keyword>
<reference evidence="7 8" key="1">
    <citation type="submission" date="2019-07" db="EMBL/GenBank/DDBJ databases">
        <title>Whole genome shotgun sequence of Cellulomonas xylanilytica NBRC 101102.</title>
        <authorList>
            <person name="Hosoyama A."/>
            <person name="Uohara A."/>
            <person name="Ohji S."/>
            <person name="Ichikawa N."/>
        </authorList>
    </citation>
    <scope>NUCLEOTIDE SEQUENCE [LARGE SCALE GENOMIC DNA]</scope>
    <source>
        <strain evidence="7 8">NBRC 101102</strain>
    </source>
</reference>
<dbReference type="InterPro" id="IPR036188">
    <property type="entry name" value="FAD/NAD-bd_sf"/>
</dbReference>
<dbReference type="Gene3D" id="3.50.50.100">
    <property type="match status" value="1"/>
</dbReference>
<evidence type="ECO:0000256" key="4">
    <source>
        <dbReference type="ARBA" id="ARBA00022827"/>
    </source>
</evidence>
<accession>A0A510V8T7</accession>
<proteinExistence type="inferred from homology"/>